<dbReference type="InterPro" id="IPR036236">
    <property type="entry name" value="Znf_C2H2_sf"/>
</dbReference>
<dbReference type="Gene3D" id="3.30.160.60">
    <property type="entry name" value="Classic Zinc Finger"/>
    <property type="match status" value="1"/>
</dbReference>
<name>A0ABM3FTE8_NEOLC</name>
<dbReference type="InterPro" id="IPR049401">
    <property type="entry name" value="DZF_dom_N"/>
</dbReference>
<dbReference type="GeneID" id="107222254"/>
<dbReference type="Proteomes" id="UP000829291">
    <property type="component" value="Chromosome 3"/>
</dbReference>
<proteinExistence type="predicted"/>
<dbReference type="Gene3D" id="1.10.1410.40">
    <property type="match status" value="1"/>
</dbReference>
<dbReference type="InterPro" id="IPR006561">
    <property type="entry name" value="DZF_dom"/>
</dbReference>
<sequence>MAQNNYFGFTHGGTQYGATSAAAYQTGQAGYAVTPAATAATYTQRPAAAAATGYETYQAAAAAAATGTTYAVANAGTVAQTYDYGYGRAAPAPTYDATKTYYQQPAAAPATYTTTETHYQAAKPAYSTTSAYTGTARQATTTGQAKTYQASSTAYQQPNPAQNPTYSTGYTAPATPAATASTPTNTGNLGTVAQPPVTGEVKVEEPVADDTSEDATIDEKDIQPVGQEYIEENKSEDGKIISFNCKLCECRFNDPNAKDMHMKGRRHRFAYKKKVNPDLVVDMKPSLKQRKMLEEKLRRQQMRDEYMRRREEINQLGPIGPMGPMMDEEMLYWEERRRYEDECEYYEWYRRYGRGPGAPPLPRPFPGPPPMMMFPGPQRRPESSDDKHVLSHHSTIYPKEEELQAVQKIVSHTEKALKFVSDTLAEGGKKPAPAVAVPAPVATTPATATTPVAKDDAAVKKDGEADKKQPQAPQKEDGSDGNLFSFQKEKEDSRILRGVMRVGNLAKGLLLSGDNHVCLVVLCAEKPTKTLLNKVAEILPTQLKTVAPDDTYNVGKHPESAALTVSGGSVTVSVTLTSPLMRETPKVVAPAENAGQQQQGAAQPQATPATPAATKPDPPDVLPKAKCLEALAALRHAKWFQARATSLQSCVMVIRIMRDLCNRVPTWGPLNAWALELLAEKVISTAGGPLSPGEALRRLLECVAGGILLPGSPVISPGLLDPCEKEPVDAIGNMTAQQREDITSSAQHALRLVAFRQIHKVLGIEQLPPPKYKGRFARKRRRDNSNCEGTDSEASKKDKKAEEIKMETDAK</sequence>
<evidence type="ECO:0000256" key="4">
    <source>
        <dbReference type="SAM" id="MobiDB-lite"/>
    </source>
</evidence>
<feature type="region of interest" description="Disordered" evidence="4">
    <location>
        <begin position="771"/>
        <end position="811"/>
    </location>
</feature>
<evidence type="ECO:0000256" key="3">
    <source>
        <dbReference type="ARBA" id="ARBA00022833"/>
    </source>
</evidence>
<feature type="compositionally biased region" description="Low complexity" evidence="4">
    <location>
        <begin position="164"/>
        <end position="188"/>
    </location>
</feature>
<evidence type="ECO:0000256" key="1">
    <source>
        <dbReference type="ARBA" id="ARBA00022723"/>
    </source>
</evidence>
<keyword evidence="3" id="KW-0862">Zinc</keyword>
<evidence type="ECO:0000313" key="7">
    <source>
        <dbReference type="RefSeq" id="XP_046591296.1"/>
    </source>
</evidence>
<dbReference type="InterPro" id="IPR013087">
    <property type="entry name" value="Znf_C2H2_type"/>
</dbReference>
<dbReference type="Gene3D" id="3.30.460.10">
    <property type="entry name" value="Beta Polymerase, domain 2"/>
    <property type="match status" value="1"/>
</dbReference>
<evidence type="ECO:0000313" key="6">
    <source>
        <dbReference type="Proteomes" id="UP000829291"/>
    </source>
</evidence>
<evidence type="ECO:0000259" key="5">
    <source>
        <dbReference type="PROSITE" id="PS51703"/>
    </source>
</evidence>
<feature type="region of interest" description="Disordered" evidence="4">
    <location>
        <begin position="446"/>
        <end position="487"/>
    </location>
</feature>
<dbReference type="InterPro" id="IPR003604">
    <property type="entry name" value="Matrin/U1-like-C_Znf_C2H2"/>
</dbReference>
<feature type="compositionally biased region" description="Basic and acidic residues" evidence="4">
    <location>
        <begin position="793"/>
        <end position="811"/>
    </location>
</feature>
<dbReference type="InterPro" id="IPR043519">
    <property type="entry name" value="NT_sf"/>
</dbReference>
<feature type="region of interest" description="Disordered" evidence="4">
    <location>
        <begin position="150"/>
        <end position="194"/>
    </location>
</feature>
<dbReference type="Pfam" id="PF12171">
    <property type="entry name" value="zf-C2H2_jaz"/>
    <property type="match status" value="1"/>
</dbReference>
<evidence type="ECO:0000256" key="2">
    <source>
        <dbReference type="ARBA" id="ARBA00022771"/>
    </source>
</evidence>
<feature type="compositionally biased region" description="Low complexity" evidence="4">
    <location>
        <begin position="591"/>
        <end position="615"/>
    </location>
</feature>
<keyword evidence="2" id="KW-0863">Zinc-finger</keyword>
<feature type="region of interest" description="Disordered" evidence="4">
    <location>
        <begin position="591"/>
        <end position="621"/>
    </location>
</feature>
<organism evidence="6 7">
    <name type="scientific">Neodiprion lecontei</name>
    <name type="common">Redheaded pine sawfly</name>
    <dbReference type="NCBI Taxonomy" id="441921"/>
    <lineage>
        <taxon>Eukaryota</taxon>
        <taxon>Metazoa</taxon>
        <taxon>Ecdysozoa</taxon>
        <taxon>Arthropoda</taxon>
        <taxon>Hexapoda</taxon>
        <taxon>Insecta</taxon>
        <taxon>Pterygota</taxon>
        <taxon>Neoptera</taxon>
        <taxon>Endopterygota</taxon>
        <taxon>Hymenoptera</taxon>
        <taxon>Tenthredinoidea</taxon>
        <taxon>Diprionidae</taxon>
        <taxon>Diprioninae</taxon>
        <taxon>Neodiprion</taxon>
    </lineage>
</organism>
<dbReference type="PANTHER" id="PTHR45762:SF3">
    <property type="entry name" value="ZINC-FINGER PROTEIN AT 72D, ISOFORM B"/>
    <property type="match status" value="1"/>
</dbReference>
<dbReference type="PROSITE" id="PS00028">
    <property type="entry name" value="ZINC_FINGER_C2H2_1"/>
    <property type="match status" value="1"/>
</dbReference>
<dbReference type="PROSITE" id="PS51703">
    <property type="entry name" value="DZF"/>
    <property type="match status" value="1"/>
</dbReference>
<feature type="compositionally biased region" description="Basic residues" evidence="4">
    <location>
        <begin position="772"/>
        <end position="782"/>
    </location>
</feature>
<feature type="compositionally biased region" description="Basic and acidic residues" evidence="4">
    <location>
        <begin position="453"/>
        <end position="478"/>
    </location>
</feature>
<dbReference type="SMART" id="SM00451">
    <property type="entry name" value="ZnF_U1"/>
    <property type="match status" value="1"/>
</dbReference>
<dbReference type="SUPFAM" id="SSF57667">
    <property type="entry name" value="beta-beta-alpha zinc fingers"/>
    <property type="match status" value="1"/>
</dbReference>
<dbReference type="InterPro" id="IPR022755">
    <property type="entry name" value="Znf_C2H2_jaz"/>
</dbReference>
<protein>
    <submittedName>
        <fullName evidence="7">Zinc finger RNA-binding protein isoform X5</fullName>
    </submittedName>
</protein>
<dbReference type="InterPro" id="IPR049402">
    <property type="entry name" value="DZF_dom_C"/>
</dbReference>
<dbReference type="Pfam" id="PF20965">
    <property type="entry name" value="DZF_C"/>
    <property type="match status" value="1"/>
</dbReference>
<gene>
    <name evidence="7" type="primary">LOC107222254</name>
</gene>
<feature type="compositionally biased region" description="Polar residues" evidence="4">
    <location>
        <begin position="150"/>
        <end position="163"/>
    </location>
</feature>
<dbReference type="RefSeq" id="XP_046591296.1">
    <property type="nucleotide sequence ID" value="XM_046735340.1"/>
</dbReference>
<accession>A0ABM3FTE8</accession>
<dbReference type="Pfam" id="PF07528">
    <property type="entry name" value="DZF_N"/>
    <property type="match status" value="1"/>
</dbReference>
<keyword evidence="1" id="KW-0479">Metal-binding</keyword>
<dbReference type="SMART" id="SM00572">
    <property type="entry name" value="DZF"/>
    <property type="match status" value="1"/>
</dbReference>
<feature type="domain" description="DZF" evidence="5">
    <location>
        <begin position="363"/>
        <end position="803"/>
    </location>
</feature>
<reference evidence="7" key="1">
    <citation type="submission" date="2025-08" db="UniProtKB">
        <authorList>
            <consortium name="RefSeq"/>
        </authorList>
    </citation>
    <scope>IDENTIFICATION</scope>
    <source>
        <tissue evidence="7">Thorax and Abdomen</tissue>
    </source>
</reference>
<keyword evidence="6" id="KW-1185">Reference proteome</keyword>
<dbReference type="PANTHER" id="PTHR45762">
    <property type="entry name" value="ZINC FINGER RNA-BINDING PROTEIN"/>
    <property type="match status" value="1"/>
</dbReference>